<feature type="compositionally biased region" description="Basic and acidic residues" evidence="1">
    <location>
        <begin position="1"/>
        <end position="11"/>
    </location>
</feature>
<dbReference type="PROSITE" id="PS00726">
    <property type="entry name" value="AP_NUCLEASE_F1_1"/>
    <property type="match status" value="1"/>
</dbReference>
<keyword evidence="3" id="KW-1185">Reference proteome</keyword>
<dbReference type="SUPFAM" id="SSF56219">
    <property type="entry name" value="DNase I-like"/>
    <property type="match status" value="1"/>
</dbReference>
<dbReference type="Proteomes" id="UP000026915">
    <property type="component" value="Chromosome 1"/>
</dbReference>
<gene>
    <name evidence="2" type="ORF">TCM_003568</name>
</gene>
<dbReference type="Gramene" id="EOX94178">
    <property type="protein sequence ID" value="EOX94178"/>
    <property type="gene ID" value="TCM_003568"/>
</dbReference>
<sequence>MHHVKKGDSRRVVSAQDNVALDPKPINAPNNQRQQAQQGMKSRLLIPNHATIEARGKLYTICVSIVGGEGVDDLVVYLKGKEIMQEGSEPAHGKVQHGKRHDGTNTEVVQQGKEFGFDLSRGQGNSFAKHSSDGKLGQRGLGSREKKIVVRHLVGKERPDMLLIQETKLEKLEVGVIRAIWGSEQCMIKFVQSLRTSGGLLSVWKADFFNLEYYFESCHFILLVGCIKKLNLRYGFENIYAPNLGNERRELWVELQRNEHLNEMAYIKNFVEETRLMDLPMQGGRFTYRNFREDEAFSRLNRFFNHWLEEKSFSSIFLKAWEKTQVTGSGCKGFIEGCINTTFITLAPKCSSPESIRDCRPISFVGNIYKIITTVLANRMKKVIGEVIGNQQFAFMFGRQLVDCALIANEVVDIMRKDRVGGVFFKVD</sequence>
<name>A0A061DW32_THECC</name>
<evidence type="ECO:0000313" key="3">
    <source>
        <dbReference type="Proteomes" id="UP000026915"/>
    </source>
</evidence>
<dbReference type="GO" id="GO:0003677">
    <property type="term" value="F:DNA binding"/>
    <property type="evidence" value="ECO:0007669"/>
    <property type="project" value="InterPro"/>
</dbReference>
<dbReference type="InterPro" id="IPR020847">
    <property type="entry name" value="AP_endonuclease_F1_BS"/>
</dbReference>
<organism evidence="2 3">
    <name type="scientific">Theobroma cacao</name>
    <name type="common">Cacao</name>
    <name type="synonym">Cocoa</name>
    <dbReference type="NCBI Taxonomy" id="3641"/>
    <lineage>
        <taxon>Eukaryota</taxon>
        <taxon>Viridiplantae</taxon>
        <taxon>Streptophyta</taxon>
        <taxon>Embryophyta</taxon>
        <taxon>Tracheophyta</taxon>
        <taxon>Spermatophyta</taxon>
        <taxon>Magnoliopsida</taxon>
        <taxon>eudicotyledons</taxon>
        <taxon>Gunneridae</taxon>
        <taxon>Pentapetalae</taxon>
        <taxon>rosids</taxon>
        <taxon>malvids</taxon>
        <taxon>Malvales</taxon>
        <taxon>Malvaceae</taxon>
        <taxon>Byttnerioideae</taxon>
        <taxon>Theobroma</taxon>
    </lineage>
</organism>
<dbReference type="eggNOG" id="KOG1075">
    <property type="taxonomic scope" value="Eukaryota"/>
</dbReference>
<dbReference type="HOGENOM" id="CLU_641595_0_0_1"/>
<dbReference type="AlphaFoldDB" id="A0A061DW32"/>
<dbReference type="InterPro" id="IPR036691">
    <property type="entry name" value="Endo/exonu/phosph_ase_sf"/>
</dbReference>
<accession>A0A061DW32</accession>
<evidence type="ECO:0000313" key="2">
    <source>
        <dbReference type="EMBL" id="EOX94178.1"/>
    </source>
</evidence>
<reference evidence="2 3" key="1">
    <citation type="journal article" date="2013" name="Genome Biol.">
        <title>The genome sequence of the most widely cultivated cacao type and its use to identify candidate genes regulating pod color.</title>
        <authorList>
            <person name="Motamayor J.C."/>
            <person name="Mockaitis K."/>
            <person name="Schmutz J."/>
            <person name="Haiminen N."/>
            <person name="Iii D.L."/>
            <person name="Cornejo O."/>
            <person name="Findley S.D."/>
            <person name="Zheng P."/>
            <person name="Utro F."/>
            <person name="Royaert S."/>
            <person name="Saski C."/>
            <person name="Jenkins J."/>
            <person name="Podicheti R."/>
            <person name="Zhao M."/>
            <person name="Scheffler B.E."/>
            <person name="Stack J.C."/>
            <person name="Feltus F.A."/>
            <person name="Mustiga G.M."/>
            <person name="Amores F."/>
            <person name="Phillips W."/>
            <person name="Marelli J.P."/>
            <person name="May G.D."/>
            <person name="Shapiro H."/>
            <person name="Ma J."/>
            <person name="Bustamante C.D."/>
            <person name="Schnell R.J."/>
            <person name="Main D."/>
            <person name="Gilbert D."/>
            <person name="Parida L."/>
            <person name="Kuhn D.N."/>
        </authorList>
    </citation>
    <scope>NUCLEOTIDE SEQUENCE [LARGE SCALE GENOMIC DNA]</scope>
    <source>
        <strain evidence="3">cv. Matina 1-6</strain>
    </source>
</reference>
<proteinExistence type="predicted"/>
<dbReference type="GO" id="GO:0006281">
    <property type="term" value="P:DNA repair"/>
    <property type="evidence" value="ECO:0007669"/>
    <property type="project" value="InterPro"/>
</dbReference>
<dbReference type="EMBL" id="CM001879">
    <property type="protein sequence ID" value="EOX94178.1"/>
    <property type="molecule type" value="Genomic_DNA"/>
</dbReference>
<feature type="compositionally biased region" description="Low complexity" evidence="1">
    <location>
        <begin position="27"/>
        <end position="38"/>
    </location>
</feature>
<dbReference type="GO" id="GO:0004519">
    <property type="term" value="F:endonuclease activity"/>
    <property type="evidence" value="ECO:0007669"/>
    <property type="project" value="InterPro"/>
</dbReference>
<dbReference type="PANTHER" id="PTHR46890">
    <property type="entry name" value="NON-LTR RETROLELEMENT REVERSE TRANSCRIPTASE-LIKE PROTEIN-RELATED"/>
    <property type="match status" value="1"/>
</dbReference>
<dbReference type="InParanoid" id="A0A061DW32"/>
<dbReference type="InterPro" id="IPR052343">
    <property type="entry name" value="Retrotransposon-Effector_Assoc"/>
</dbReference>
<feature type="region of interest" description="Disordered" evidence="1">
    <location>
        <begin position="1"/>
        <end position="40"/>
    </location>
</feature>
<evidence type="ECO:0008006" key="4">
    <source>
        <dbReference type="Google" id="ProtNLM"/>
    </source>
</evidence>
<dbReference type="PANTHER" id="PTHR46890:SF49">
    <property type="entry name" value="RNA-DIRECTED DNA POLYMERASE"/>
    <property type="match status" value="1"/>
</dbReference>
<protein>
    <recommendedName>
        <fullName evidence="4">Reverse transcriptase domain-containing protein</fullName>
    </recommendedName>
</protein>
<evidence type="ECO:0000256" key="1">
    <source>
        <dbReference type="SAM" id="MobiDB-lite"/>
    </source>
</evidence>